<protein>
    <recommendedName>
        <fullName evidence="4">F-box domain-containing protein</fullName>
    </recommendedName>
</protein>
<evidence type="ECO:0008006" key="4">
    <source>
        <dbReference type="Google" id="ProtNLM"/>
    </source>
</evidence>
<dbReference type="Proteomes" id="UP001224775">
    <property type="component" value="Unassembled WGS sequence"/>
</dbReference>
<reference evidence="2" key="1">
    <citation type="submission" date="2023-06" db="EMBL/GenBank/DDBJ databases">
        <title>Survivors Of The Sea: Transcriptome response of Skeletonema marinoi to long-term dormancy.</title>
        <authorList>
            <person name="Pinder M.I.M."/>
            <person name="Kourtchenko O."/>
            <person name="Robertson E.K."/>
            <person name="Larsson T."/>
            <person name="Maumus F."/>
            <person name="Osuna-Cruz C.M."/>
            <person name="Vancaester E."/>
            <person name="Stenow R."/>
            <person name="Vandepoele K."/>
            <person name="Ploug H."/>
            <person name="Bruchert V."/>
            <person name="Godhe A."/>
            <person name="Topel M."/>
        </authorList>
    </citation>
    <scope>NUCLEOTIDE SEQUENCE</scope>
    <source>
        <strain evidence="2">R05AC</strain>
    </source>
</reference>
<name>A0AAD8Y0Z8_9STRA</name>
<sequence>MTSRTLRKRQRAGAFSDDIDFDLEELLNVHEETGIAYRAERDAKRAKDEEQAEYADAFSGYEIALTDLPALCIERIMGMLDSPSDLYNVAFSSKLLMNIVTPDMVIRSAVFNNMKRKDVGYRKTIAEIMQHVSSRSIHLPSPHRLLRLLNARTCERGEKCFGKNLNTGKSMTLSGTHHRTCGMALCDNCIKFNSTKISYNHFANDLGGGDDDKPSRVAFASWRTLTNPHQDDNGEWHGPLVGVLELQQIQNSYSEQDEKVEALSGFVQKALTENSNHCPSHYEEKAVAYTEIYEAAEKEADDYQEKKEKEQMQKYDESRQERITKRLTKLRGVHAQMVDIMKECPMKDLAMECSWNEESERNLLKFECAFVQSTMSDLLSAPSNASKSAVSTRTETIKQKFNILQEKDFFSHASIANSSNRFRKAMYEYCVNNLTPDKLLKSSRADATFFQLVEENKPTRALVRALNGVEKALEDIFSLSVARPNDNEQDAIAEARVARYRKLATVVWQKKKADFRSGPYPYMMDMQNLKECYTACIEEFRIMKKNAKDYVASADSRAFLRREAEGAGIISRQEALNLVFAPKIYREWVAGNSRIPYDDVRNRRFGNLRSMHEQYFRSPNRYQIRREDALA</sequence>
<dbReference type="EMBL" id="JATAAI010000026">
    <property type="protein sequence ID" value="KAK1737065.1"/>
    <property type="molecule type" value="Genomic_DNA"/>
</dbReference>
<proteinExistence type="predicted"/>
<evidence type="ECO:0000256" key="1">
    <source>
        <dbReference type="SAM" id="Coils"/>
    </source>
</evidence>
<dbReference type="AlphaFoldDB" id="A0AAD8Y0Z8"/>
<feature type="coiled-coil region" evidence="1">
    <location>
        <begin position="286"/>
        <end position="313"/>
    </location>
</feature>
<keyword evidence="3" id="KW-1185">Reference proteome</keyword>
<accession>A0AAD8Y0Z8</accession>
<gene>
    <name evidence="2" type="ORF">QTG54_011932</name>
</gene>
<evidence type="ECO:0000313" key="2">
    <source>
        <dbReference type="EMBL" id="KAK1737065.1"/>
    </source>
</evidence>
<comment type="caution">
    <text evidence="2">The sequence shown here is derived from an EMBL/GenBank/DDBJ whole genome shotgun (WGS) entry which is preliminary data.</text>
</comment>
<keyword evidence="1" id="KW-0175">Coiled coil</keyword>
<evidence type="ECO:0000313" key="3">
    <source>
        <dbReference type="Proteomes" id="UP001224775"/>
    </source>
</evidence>
<organism evidence="2 3">
    <name type="scientific">Skeletonema marinoi</name>
    <dbReference type="NCBI Taxonomy" id="267567"/>
    <lineage>
        <taxon>Eukaryota</taxon>
        <taxon>Sar</taxon>
        <taxon>Stramenopiles</taxon>
        <taxon>Ochrophyta</taxon>
        <taxon>Bacillariophyta</taxon>
        <taxon>Coscinodiscophyceae</taxon>
        <taxon>Thalassiosirophycidae</taxon>
        <taxon>Thalassiosirales</taxon>
        <taxon>Skeletonemataceae</taxon>
        <taxon>Skeletonema</taxon>
        <taxon>Skeletonema marinoi-dohrnii complex</taxon>
    </lineage>
</organism>